<reference evidence="3" key="1">
    <citation type="journal article" date="2019" name="Int. J. Syst. Evol. Microbiol.">
        <title>The Global Catalogue of Microorganisms (GCM) 10K type strain sequencing project: providing services to taxonomists for standard genome sequencing and annotation.</title>
        <authorList>
            <consortium name="The Broad Institute Genomics Platform"/>
            <consortium name="The Broad Institute Genome Sequencing Center for Infectious Disease"/>
            <person name="Wu L."/>
            <person name="Ma J."/>
        </authorList>
    </citation>
    <scope>NUCLEOTIDE SEQUENCE [LARGE SCALE GENOMIC DNA]</scope>
    <source>
        <strain evidence="3">JCM 3272</strain>
    </source>
</reference>
<dbReference type="Pfam" id="PF01381">
    <property type="entry name" value="HTH_3"/>
    <property type="match status" value="1"/>
</dbReference>
<dbReference type="PROSITE" id="PS50943">
    <property type="entry name" value="HTH_CROC1"/>
    <property type="match status" value="1"/>
</dbReference>
<dbReference type="RefSeq" id="WP_344613408.1">
    <property type="nucleotide sequence ID" value="NZ_BAAARV010000025.1"/>
</dbReference>
<keyword evidence="3" id="KW-1185">Reference proteome</keyword>
<dbReference type="EMBL" id="BAAARV010000025">
    <property type="protein sequence ID" value="GAA2347207.1"/>
    <property type="molecule type" value="Genomic_DNA"/>
</dbReference>
<dbReference type="Gene3D" id="1.10.260.40">
    <property type="entry name" value="lambda repressor-like DNA-binding domains"/>
    <property type="match status" value="1"/>
</dbReference>
<dbReference type="InterPro" id="IPR010982">
    <property type="entry name" value="Lambda_DNA-bd_dom_sf"/>
</dbReference>
<comment type="caution">
    <text evidence="2">The sequence shown here is derived from an EMBL/GenBank/DDBJ whole genome shotgun (WGS) entry which is preliminary data.</text>
</comment>
<dbReference type="InterPro" id="IPR001387">
    <property type="entry name" value="Cro/C1-type_HTH"/>
</dbReference>
<protein>
    <recommendedName>
        <fullName evidence="1">HTH cro/C1-type domain-containing protein</fullName>
    </recommendedName>
</protein>
<name>A0ABP5TBI7_9ACTN</name>
<gene>
    <name evidence="2" type="ORF">GCM10010170_034580</name>
</gene>
<dbReference type="SMART" id="SM00530">
    <property type="entry name" value="HTH_XRE"/>
    <property type="match status" value="1"/>
</dbReference>
<accession>A0ABP5TBI7</accession>
<dbReference type="SUPFAM" id="SSF47413">
    <property type="entry name" value="lambda repressor-like DNA-binding domains"/>
    <property type="match status" value="1"/>
</dbReference>
<feature type="domain" description="HTH cro/C1-type" evidence="1">
    <location>
        <begin position="22"/>
        <end position="74"/>
    </location>
</feature>
<organism evidence="2 3">
    <name type="scientific">Dactylosporangium salmoneum</name>
    <dbReference type="NCBI Taxonomy" id="53361"/>
    <lineage>
        <taxon>Bacteria</taxon>
        <taxon>Bacillati</taxon>
        <taxon>Actinomycetota</taxon>
        <taxon>Actinomycetes</taxon>
        <taxon>Micromonosporales</taxon>
        <taxon>Micromonosporaceae</taxon>
        <taxon>Dactylosporangium</taxon>
    </lineage>
</organism>
<evidence type="ECO:0000313" key="2">
    <source>
        <dbReference type="EMBL" id="GAA2347207.1"/>
    </source>
</evidence>
<dbReference type="Proteomes" id="UP001501444">
    <property type="component" value="Unassembled WGS sequence"/>
</dbReference>
<dbReference type="CDD" id="cd00093">
    <property type="entry name" value="HTH_XRE"/>
    <property type="match status" value="1"/>
</dbReference>
<proteinExistence type="predicted"/>
<sequence>MTKEALLGVAAARRYAKDGTGREIRKRARLSMREVAATIGVSSPTLSNWEIGLTAPHGGPAVKWAELLGALVEQECIAATEAAKAA</sequence>
<evidence type="ECO:0000259" key="1">
    <source>
        <dbReference type="PROSITE" id="PS50943"/>
    </source>
</evidence>
<evidence type="ECO:0000313" key="3">
    <source>
        <dbReference type="Proteomes" id="UP001501444"/>
    </source>
</evidence>